<reference evidence="3" key="1">
    <citation type="journal article" date="2017" name="BMC Genomics">
        <title>Gapless genome assembly of Colletotrichum higginsianum reveals chromosome structure and association of transposable elements with secondary metabolite gene clusters.</title>
        <authorList>
            <person name="Dallery J.-F."/>
            <person name="Lapalu N."/>
            <person name="Zampounis A."/>
            <person name="Pigne S."/>
            <person name="Luyten I."/>
            <person name="Amselem J."/>
            <person name="Wittenberg A.H.J."/>
            <person name="Zhou S."/>
            <person name="de Queiroz M.V."/>
            <person name="Robin G.P."/>
            <person name="Auger A."/>
            <person name="Hainaut M."/>
            <person name="Henrissat B."/>
            <person name="Kim K.-T."/>
            <person name="Lee Y.-H."/>
            <person name="Lespinet O."/>
            <person name="Schwartz D.C."/>
            <person name="Thon M.R."/>
            <person name="O'Connell R.J."/>
        </authorList>
    </citation>
    <scope>NUCLEOTIDE SEQUENCE [LARGE SCALE GENOMIC DNA]</scope>
    <source>
        <strain evidence="3">IMI 349063</strain>
    </source>
</reference>
<comment type="caution">
    <text evidence="2">The sequence shown here is derived from an EMBL/GenBank/DDBJ whole genome shotgun (WGS) entry which is preliminary data.</text>
</comment>
<feature type="region of interest" description="Disordered" evidence="1">
    <location>
        <begin position="48"/>
        <end position="72"/>
    </location>
</feature>
<dbReference type="KEGG" id="chig:CH63R_08127"/>
<evidence type="ECO:0000256" key="1">
    <source>
        <dbReference type="SAM" id="MobiDB-lite"/>
    </source>
</evidence>
<gene>
    <name evidence="2" type="ORF">CH63R_08127</name>
</gene>
<dbReference type="VEuPathDB" id="FungiDB:CH63R_08127"/>
<proteinExistence type="predicted"/>
<dbReference type="RefSeq" id="XP_018157879.1">
    <property type="nucleotide sequence ID" value="XM_018303101.1"/>
</dbReference>
<accession>A0A1B7YBB6</accession>
<dbReference type="EMBL" id="LTAN01000005">
    <property type="protein sequence ID" value="OBR09362.1"/>
    <property type="molecule type" value="Genomic_DNA"/>
</dbReference>
<evidence type="ECO:0000313" key="2">
    <source>
        <dbReference type="EMBL" id="OBR09362.1"/>
    </source>
</evidence>
<protein>
    <submittedName>
        <fullName evidence="2">Uncharacterized protein</fullName>
    </submittedName>
</protein>
<dbReference type="Proteomes" id="UP000092177">
    <property type="component" value="Chromosome 5"/>
</dbReference>
<keyword evidence="3" id="KW-1185">Reference proteome</keyword>
<organism evidence="2 3">
    <name type="scientific">Colletotrichum higginsianum (strain IMI 349063)</name>
    <name type="common">Crucifer anthracnose fungus</name>
    <dbReference type="NCBI Taxonomy" id="759273"/>
    <lineage>
        <taxon>Eukaryota</taxon>
        <taxon>Fungi</taxon>
        <taxon>Dikarya</taxon>
        <taxon>Ascomycota</taxon>
        <taxon>Pezizomycotina</taxon>
        <taxon>Sordariomycetes</taxon>
        <taxon>Hypocreomycetidae</taxon>
        <taxon>Glomerellales</taxon>
        <taxon>Glomerellaceae</taxon>
        <taxon>Colletotrichum</taxon>
        <taxon>Colletotrichum destructivum species complex</taxon>
    </lineage>
</organism>
<dbReference type="AlphaFoldDB" id="A0A1B7YBB6"/>
<sequence>MNSLIPTDGWIGRQQARPGWRRNWGADAPYNYATKLGDDTVRLEWRRHGFQGGPSGRVDPETTGAGNQNMGTFRRGSEFTLVACEFQTEFSDGVAKSGKR</sequence>
<dbReference type="GeneID" id="28867208"/>
<evidence type="ECO:0000313" key="3">
    <source>
        <dbReference type="Proteomes" id="UP000092177"/>
    </source>
</evidence>
<name>A0A1B7YBB6_COLHI</name>